<dbReference type="SUPFAM" id="SSF48371">
    <property type="entry name" value="ARM repeat"/>
    <property type="match status" value="1"/>
</dbReference>
<evidence type="ECO:0000313" key="1">
    <source>
        <dbReference type="EMBL" id="OQR99206.1"/>
    </source>
</evidence>
<dbReference type="AlphaFoldDB" id="A0A1V9ZMK6"/>
<dbReference type="InterPro" id="IPR011989">
    <property type="entry name" value="ARM-like"/>
</dbReference>
<dbReference type="Gene3D" id="1.25.10.10">
    <property type="entry name" value="Leucine-rich Repeat Variant"/>
    <property type="match status" value="1"/>
</dbReference>
<name>A0A1V9ZMK6_ACHHY</name>
<dbReference type="EMBL" id="JNBR01000073">
    <property type="protein sequence ID" value="OQR99206.1"/>
    <property type="molecule type" value="Genomic_DNA"/>
</dbReference>
<organism evidence="1 2">
    <name type="scientific">Achlya hypogyna</name>
    <name type="common">Oomycete</name>
    <name type="synonym">Protoachlya hypogyna</name>
    <dbReference type="NCBI Taxonomy" id="1202772"/>
    <lineage>
        <taxon>Eukaryota</taxon>
        <taxon>Sar</taxon>
        <taxon>Stramenopiles</taxon>
        <taxon>Oomycota</taxon>
        <taxon>Saprolegniomycetes</taxon>
        <taxon>Saprolegniales</taxon>
        <taxon>Achlyaceae</taxon>
        <taxon>Achlya</taxon>
    </lineage>
</organism>
<evidence type="ECO:0000313" key="2">
    <source>
        <dbReference type="Proteomes" id="UP000243579"/>
    </source>
</evidence>
<accession>A0A1V9ZMK6</accession>
<proteinExistence type="predicted"/>
<reference evidence="1 2" key="1">
    <citation type="journal article" date="2014" name="Genome Biol. Evol.">
        <title>The secreted proteins of Achlya hypogyna and Thraustotheca clavata identify the ancestral oomycete secretome and reveal gene acquisitions by horizontal gene transfer.</title>
        <authorList>
            <person name="Misner I."/>
            <person name="Blouin N."/>
            <person name="Leonard G."/>
            <person name="Richards T.A."/>
            <person name="Lane C.E."/>
        </authorList>
    </citation>
    <scope>NUCLEOTIDE SEQUENCE [LARGE SCALE GENOMIC DNA]</scope>
    <source>
        <strain evidence="1 2">ATCC 48635</strain>
    </source>
</reference>
<protein>
    <submittedName>
        <fullName evidence="1">Uncharacterized protein</fullName>
    </submittedName>
</protein>
<gene>
    <name evidence="1" type="ORF">ACHHYP_07201</name>
</gene>
<comment type="caution">
    <text evidence="1">The sequence shown here is derived from an EMBL/GenBank/DDBJ whole genome shotgun (WGS) entry which is preliminary data.</text>
</comment>
<keyword evidence="2" id="KW-1185">Reference proteome</keyword>
<dbReference type="OrthoDB" id="72398at2759"/>
<dbReference type="Proteomes" id="UP000243579">
    <property type="component" value="Unassembled WGS sequence"/>
</dbReference>
<dbReference type="InterPro" id="IPR016024">
    <property type="entry name" value="ARM-type_fold"/>
</dbReference>
<sequence length="434" mass="48588">MLFYRKAPGDVLAVLEQRDKDKYALQRCVAELSRLVQYDPTVREAMARDELVPRLATSMHHHATDPDLLLQLCVFLQTVVIYDEKSTAEFQSAIVKTGLWRLMLDAMRRDEALVSPLQVEGCKLTSILCYDYPGAPHEENQNEMATAGILDVVVGLIECDAPLPSTYVIAVQVLADLCYKNAANVDRVISLDIMGLLTHGLHAHANNLAIVQGISTAFFFMVVANPEAAKASMLQCKVLERLLQCLNSPSSDIDTSYYLLRLIEVMLRKNGESFYPSPLPSRGLEPAKDLFCSLNGPVGLVATLERLRDKRKESMAHLVYIAAIIFSSLTLQLPSGDVETTAGRIVPHVERTQRLLKDAIHLFATSSLTNFPKETYVLEQCICLIERLVITNPNRLLLVRAGATRHMRYIYNTKQHEGLLELCERVMCTLDKET</sequence>